<gene>
    <name evidence="6" type="primary">rplW</name>
    <name evidence="7" type="ORF">OZSIB_1400</name>
</gene>
<keyword evidence="3 6" id="KW-0694">RNA-binding</keyword>
<name>A0A367ZKB4_9BACT</name>
<keyword evidence="5 6" id="KW-0687">Ribonucleoprotein</keyword>
<dbReference type="GO" id="GO:0005840">
    <property type="term" value="C:ribosome"/>
    <property type="evidence" value="ECO:0007669"/>
    <property type="project" value="UniProtKB-KW"/>
</dbReference>
<dbReference type="Gene3D" id="3.30.70.330">
    <property type="match status" value="1"/>
</dbReference>
<dbReference type="InterPro" id="IPR012677">
    <property type="entry name" value="Nucleotide-bd_a/b_plait_sf"/>
</dbReference>
<dbReference type="Proteomes" id="UP000252355">
    <property type="component" value="Unassembled WGS sequence"/>
</dbReference>
<proteinExistence type="inferred from homology"/>
<sequence>MSHPQDIILQPIVSEKSYGRMSEKIYQFKVAKSANKHQIKEAVEALFKVRVTAVRTLNVRPKAKRRGVFKGFTPAWKKAVVCLHKDDSIAFFEGIA</sequence>
<evidence type="ECO:0000256" key="1">
    <source>
        <dbReference type="ARBA" id="ARBA00006700"/>
    </source>
</evidence>
<evidence type="ECO:0000256" key="6">
    <source>
        <dbReference type="HAMAP-Rule" id="MF_01369"/>
    </source>
</evidence>
<dbReference type="SUPFAM" id="SSF54189">
    <property type="entry name" value="Ribosomal proteins S24e, L23 and L15e"/>
    <property type="match status" value="1"/>
</dbReference>
<dbReference type="InterPro" id="IPR013025">
    <property type="entry name" value="Ribosomal_uL23-like"/>
</dbReference>
<comment type="subunit">
    <text evidence="6">Part of the 50S ribosomal subunit. Contacts protein L29, and trigger factor when it is bound to the ribosome.</text>
</comment>
<comment type="similarity">
    <text evidence="1 6">Belongs to the universal ribosomal protein uL23 family.</text>
</comment>
<evidence type="ECO:0000256" key="5">
    <source>
        <dbReference type="ARBA" id="ARBA00023274"/>
    </source>
</evidence>
<dbReference type="GO" id="GO:0003735">
    <property type="term" value="F:structural constituent of ribosome"/>
    <property type="evidence" value="ECO:0007669"/>
    <property type="project" value="InterPro"/>
</dbReference>
<dbReference type="Pfam" id="PF00276">
    <property type="entry name" value="Ribosomal_L23"/>
    <property type="match status" value="1"/>
</dbReference>
<organism evidence="7 8">
    <name type="scientific">Candidatus Ozemobacter sibiricus</name>
    <dbReference type="NCBI Taxonomy" id="2268124"/>
    <lineage>
        <taxon>Bacteria</taxon>
        <taxon>Candidatus Ozemobacteria</taxon>
        <taxon>Candidatus Ozemobacterales</taxon>
        <taxon>Candidatus Ozemobacteraceae</taxon>
        <taxon>Candidatus Ozemobacter</taxon>
    </lineage>
</organism>
<reference evidence="7 8" key="1">
    <citation type="submission" date="2018-05" db="EMBL/GenBank/DDBJ databases">
        <title>A metagenomic window into the 2 km-deep terrestrial subsurface aquifer revealed taxonomically and functionally diverse microbial community comprising novel uncultured bacterial lineages.</title>
        <authorList>
            <person name="Kadnikov V.V."/>
            <person name="Mardanov A.V."/>
            <person name="Beletsky A.V."/>
            <person name="Banks D."/>
            <person name="Pimenov N.V."/>
            <person name="Frank Y.A."/>
            <person name="Karnachuk O.V."/>
            <person name="Ravin N.V."/>
        </authorList>
    </citation>
    <scope>NUCLEOTIDE SEQUENCE [LARGE SCALE GENOMIC DNA]</scope>
    <source>
        <strain evidence="7">BY5</strain>
    </source>
</reference>
<dbReference type="GO" id="GO:0019843">
    <property type="term" value="F:rRNA binding"/>
    <property type="evidence" value="ECO:0007669"/>
    <property type="project" value="UniProtKB-UniRule"/>
</dbReference>
<evidence type="ECO:0000256" key="2">
    <source>
        <dbReference type="ARBA" id="ARBA00022730"/>
    </source>
</evidence>
<evidence type="ECO:0000256" key="4">
    <source>
        <dbReference type="ARBA" id="ARBA00022980"/>
    </source>
</evidence>
<protein>
    <recommendedName>
        <fullName evidence="6">Large ribosomal subunit protein uL23</fullName>
    </recommendedName>
</protein>
<dbReference type="AlphaFoldDB" id="A0A367ZKB4"/>
<keyword evidence="2 6" id="KW-0699">rRNA-binding</keyword>
<keyword evidence="4 6" id="KW-0689">Ribosomal protein</keyword>
<accession>A0A367ZKB4</accession>
<dbReference type="NCBIfam" id="NF004363">
    <property type="entry name" value="PRK05738.2-4"/>
    <property type="match status" value="1"/>
</dbReference>
<dbReference type="GO" id="GO:0006412">
    <property type="term" value="P:translation"/>
    <property type="evidence" value="ECO:0007669"/>
    <property type="project" value="UniProtKB-UniRule"/>
</dbReference>
<dbReference type="HAMAP" id="MF_01369_B">
    <property type="entry name" value="Ribosomal_uL23_B"/>
    <property type="match status" value="1"/>
</dbReference>
<dbReference type="PANTHER" id="PTHR11620">
    <property type="entry name" value="60S RIBOSOMAL PROTEIN L23A"/>
    <property type="match status" value="1"/>
</dbReference>
<evidence type="ECO:0000256" key="3">
    <source>
        <dbReference type="ARBA" id="ARBA00022884"/>
    </source>
</evidence>
<dbReference type="FunFam" id="3.30.70.330:FF:000001">
    <property type="entry name" value="50S ribosomal protein L23"/>
    <property type="match status" value="1"/>
</dbReference>
<dbReference type="InterPro" id="IPR012678">
    <property type="entry name" value="Ribosomal_uL23/eL15/eS24_sf"/>
</dbReference>
<dbReference type="EMBL" id="QOQW01000022">
    <property type="protein sequence ID" value="RCK78480.1"/>
    <property type="molecule type" value="Genomic_DNA"/>
</dbReference>
<evidence type="ECO:0000313" key="7">
    <source>
        <dbReference type="EMBL" id="RCK78480.1"/>
    </source>
</evidence>
<dbReference type="GO" id="GO:1990904">
    <property type="term" value="C:ribonucleoprotein complex"/>
    <property type="evidence" value="ECO:0007669"/>
    <property type="project" value="UniProtKB-KW"/>
</dbReference>
<evidence type="ECO:0000313" key="8">
    <source>
        <dbReference type="Proteomes" id="UP000252355"/>
    </source>
</evidence>
<comment type="caution">
    <text evidence="7">The sequence shown here is derived from an EMBL/GenBank/DDBJ whole genome shotgun (WGS) entry which is preliminary data.</text>
</comment>
<comment type="function">
    <text evidence="6">One of the early assembly proteins it binds 23S rRNA. One of the proteins that surrounds the polypeptide exit tunnel on the outside of the ribosome. Forms the main docking site for trigger factor binding to the ribosome.</text>
</comment>